<keyword evidence="2" id="KW-1003">Cell membrane</keyword>
<evidence type="ECO:0000256" key="1">
    <source>
        <dbReference type="ARBA" id="ARBA00004429"/>
    </source>
</evidence>
<keyword evidence="10" id="KW-1185">Reference proteome</keyword>
<dbReference type="InterPro" id="IPR004681">
    <property type="entry name" value="TRAP_DctM"/>
</dbReference>
<feature type="domain" description="TRAP C4-dicarboxylate transport system permease DctM subunit" evidence="8">
    <location>
        <begin position="8"/>
        <end position="415"/>
    </location>
</feature>
<comment type="caution">
    <text evidence="7">Lacks conserved residue(s) required for the propagation of feature annotation.</text>
</comment>
<evidence type="ECO:0000256" key="4">
    <source>
        <dbReference type="ARBA" id="ARBA00022692"/>
    </source>
</evidence>
<feature type="transmembrane region" description="Helical" evidence="7">
    <location>
        <begin position="136"/>
        <end position="159"/>
    </location>
</feature>
<evidence type="ECO:0000256" key="7">
    <source>
        <dbReference type="RuleBase" id="RU369079"/>
    </source>
</evidence>
<dbReference type="EMBL" id="JBHUMP010000012">
    <property type="protein sequence ID" value="MFD2740614.1"/>
    <property type="molecule type" value="Genomic_DNA"/>
</dbReference>
<protein>
    <recommendedName>
        <fullName evidence="7">TRAP transporter large permease protein</fullName>
    </recommendedName>
</protein>
<comment type="similarity">
    <text evidence="7">Belongs to the TRAP transporter large permease family.</text>
</comment>
<accession>A0ABW5U456</accession>
<feature type="transmembrane region" description="Helical" evidence="7">
    <location>
        <begin position="357"/>
        <end position="378"/>
    </location>
</feature>
<comment type="caution">
    <text evidence="9">The sequence shown here is derived from an EMBL/GenBank/DDBJ whole genome shotgun (WGS) entry which is preliminary data.</text>
</comment>
<feature type="transmembrane region" description="Helical" evidence="7">
    <location>
        <begin position="95"/>
        <end position="124"/>
    </location>
</feature>
<dbReference type="InterPro" id="IPR010656">
    <property type="entry name" value="DctM"/>
</dbReference>
<dbReference type="PIRSF" id="PIRSF006066">
    <property type="entry name" value="HI0050"/>
    <property type="match status" value="1"/>
</dbReference>
<feature type="transmembrane region" description="Helical" evidence="7">
    <location>
        <begin position="303"/>
        <end position="325"/>
    </location>
</feature>
<evidence type="ECO:0000256" key="6">
    <source>
        <dbReference type="ARBA" id="ARBA00023136"/>
    </source>
</evidence>
<evidence type="ECO:0000259" key="8">
    <source>
        <dbReference type="Pfam" id="PF06808"/>
    </source>
</evidence>
<feature type="transmembrane region" description="Helical" evidence="7">
    <location>
        <begin position="55"/>
        <end position="75"/>
    </location>
</feature>
<evidence type="ECO:0000256" key="5">
    <source>
        <dbReference type="ARBA" id="ARBA00022989"/>
    </source>
</evidence>
<evidence type="ECO:0000256" key="2">
    <source>
        <dbReference type="ARBA" id="ARBA00022475"/>
    </source>
</evidence>
<keyword evidence="3 7" id="KW-0997">Cell inner membrane</keyword>
<feature type="transmembrane region" description="Helical" evidence="7">
    <location>
        <begin position="171"/>
        <end position="194"/>
    </location>
</feature>
<keyword evidence="7" id="KW-0813">Transport</keyword>
<comment type="subunit">
    <text evidence="7">The complex comprises the extracytoplasmic solute receptor protein and the two transmembrane proteins.</text>
</comment>
<evidence type="ECO:0000313" key="10">
    <source>
        <dbReference type="Proteomes" id="UP001597474"/>
    </source>
</evidence>
<organism evidence="9 10">
    <name type="scientific">Sulfitobacter aestuarii</name>
    <dbReference type="NCBI Taxonomy" id="2161676"/>
    <lineage>
        <taxon>Bacteria</taxon>
        <taxon>Pseudomonadati</taxon>
        <taxon>Pseudomonadota</taxon>
        <taxon>Alphaproteobacteria</taxon>
        <taxon>Rhodobacterales</taxon>
        <taxon>Roseobacteraceae</taxon>
        <taxon>Sulfitobacter</taxon>
    </lineage>
</organism>
<feature type="transmembrane region" description="Helical" evidence="7">
    <location>
        <begin position="390"/>
        <end position="415"/>
    </location>
</feature>
<evidence type="ECO:0000256" key="3">
    <source>
        <dbReference type="ARBA" id="ARBA00022519"/>
    </source>
</evidence>
<dbReference type="RefSeq" id="WP_386375152.1">
    <property type="nucleotide sequence ID" value="NZ_JBHUMP010000012.1"/>
</dbReference>
<dbReference type="Proteomes" id="UP001597474">
    <property type="component" value="Unassembled WGS sequence"/>
</dbReference>
<keyword evidence="4 7" id="KW-0812">Transmembrane</keyword>
<dbReference type="PANTHER" id="PTHR33362:SF5">
    <property type="entry name" value="C4-DICARBOXYLATE TRAP TRANSPORTER LARGE PERMEASE PROTEIN DCTM"/>
    <property type="match status" value="1"/>
</dbReference>
<keyword evidence="5 7" id="KW-1133">Transmembrane helix</keyword>
<comment type="function">
    <text evidence="7">Part of the tripartite ATP-independent periplasmic (TRAP) transport system.</text>
</comment>
<sequence>MSASVILLLIVIALLALRQNIVIILAVTVAYLHLTWGDGDLLYMVEDAWIAIDKEALLSIPMFILVGAVMTRGSIAARLIDVAVAFTQDLRGGLGAAAILSCAVFSAISGSSPVTLLAVGAVLYPALLRENYPKRFALGALTSGGTLGIIIPPSIPLIIYGIATETSIVDLFLAGLLPGLLLTGVMVVYALWMNRSMPTPTPETRKSRRAALRRGGPALFMPILLLGGIYSGYFTPTESAAVALVYALLVEMFIHREVGLRDLYQIVQDTVALLGSIIPIIAIAMSVNVFLATEGVPNALGGWLQANIGNVILFILAMNLLLLLVGMFMDTISALLIFGPLLLPVAAGFGIDPVHLGIIMVLNLEIGLLTPPMGLNLLVASTAFKENFTLVTASVLPFIALMLFVLMLVSFVPWLSLFLV</sequence>
<evidence type="ECO:0000313" key="9">
    <source>
        <dbReference type="EMBL" id="MFD2740614.1"/>
    </source>
</evidence>
<keyword evidence="6 7" id="KW-0472">Membrane</keyword>
<proteinExistence type="inferred from homology"/>
<gene>
    <name evidence="9" type="ORF">ACFSUD_13585</name>
</gene>
<dbReference type="PANTHER" id="PTHR33362">
    <property type="entry name" value="SIALIC ACID TRAP TRANSPORTER PERMEASE PROTEIN SIAT-RELATED"/>
    <property type="match status" value="1"/>
</dbReference>
<comment type="subcellular location">
    <subcellularLocation>
        <location evidence="1 7">Cell inner membrane</location>
        <topology evidence="1 7">Multi-pass membrane protein</topology>
    </subcellularLocation>
</comment>
<feature type="transmembrane region" description="Helical" evidence="7">
    <location>
        <begin position="332"/>
        <end position="351"/>
    </location>
</feature>
<feature type="transmembrane region" description="Helical" evidence="7">
    <location>
        <begin position="270"/>
        <end position="291"/>
    </location>
</feature>
<dbReference type="NCBIfam" id="TIGR00786">
    <property type="entry name" value="dctM"/>
    <property type="match status" value="1"/>
</dbReference>
<dbReference type="Pfam" id="PF06808">
    <property type="entry name" value="DctM"/>
    <property type="match status" value="1"/>
</dbReference>
<reference evidence="10" key="1">
    <citation type="journal article" date="2019" name="Int. J. Syst. Evol. Microbiol.">
        <title>The Global Catalogue of Microorganisms (GCM) 10K type strain sequencing project: providing services to taxonomists for standard genome sequencing and annotation.</title>
        <authorList>
            <consortium name="The Broad Institute Genomics Platform"/>
            <consortium name="The Broad Institute Genome Sequencing Center for Infectious Disease"/>
            <person name="Wu L."/>
            <person name="Ma J."/>
        </authorList>
    </citation>
    <scope>NUCLEOTIDE SEQUENCE [LARGE SCALE GENOMIC DNA]</scope>
    <source>
        <strain evidence="10">TISTR 2562</strain>
    </source>
</reference>
<name>A0ABW5U456_9RHOB</name>
<feature type="transmembrane region" description="Helical" evidence="7">
    <location>
        <begin position="6"/>
        <end position="34"/>
    </location>
</feature>